<sequence>MKELLDKIQTELQSRLNNIRDVDIFITPHANLIPGGTQFPAIGIKDGTVKRHELAGGEELDKKQHVSLIPYVKMYPGEQSIMGGSGFKGILEFVEDLHEILDKNLLGIEGMEAAFCENEKESEMFGKPGDGLQRKIIIYKYERRSER</sequence>
<evidence type="ECO:0000313" key="2">
    <source>
        <dbReference type="Proteomes" id="UP000199608"/>
    </source>
</evidence>
<dbReference type="RefSeq" id="WP_092233980.1">
    <property type="nucleotide sequence ID" value="NZ_FNLL01000006.1"/>
</dbReference>
<protein>
    <submittedName>
        <fullName evidence="1">Uncharacterized protein</fullName>
    </submittedName>
</protein>
<evidence type="ECO:0000313" key="1">
    <source>
        <dbReference type="EMBL" id="SDU26716.1"/>
    </source>
</evidence>
<keyword evidence="2" id="KW-1185">Reference proteome</keyword>
<gene>
    <name evidence="1" type="ORF">SAMN04487931_10641</name>
</gene>
<name>A0A1H2H4F3_9BACT</name>
<proteinExistence type="predicted"/>
<dbReference type="EMBL" id="FNLL01000006">
    <property type="protein sequence ID" value="SDU26716.1"/>
    <property type="molecule type" value="Genomic_DNA"/>
</dbReference>
<organism evidence="1 2">
    <name type="scientific">Desulfobacula phenolica</name>
    <dbReference type="NCBI Taxonomy" id="90732"/>
    <lineage>
        <taxon>Bacteria</taxon>
        <taxon>Pseudomonadati</taxon>
        <taxon>Thermodesulfobacteriota</taxon>
        <taxon>Desulfobacteria</taxon>
        <taxon>Desulfobacterales</taxon>
        <taxon>Desulfobacteraceae</taxon>
        <taxon>Desulfobacula</taxon>
    </lineage>
</organism>
<dbReference type="Proteomes" id="UP000199608">
    <property type="component" value="Unassembled WGS sequence"/>
</dbReference>
<reference evidence="2" key="1">
    <citation type="submission" date="2016-10" db="EMBL/GenBank/DDBJ databases">
        <authorList>
            <person name="Varghese N."/>
            <person name="Submissions S."/>
        </authorList>
    </citation>
    <scope>NUCLEOTIDE SEQUENCE [LARGE SCALE GENOMIC DNA]</scope>
    <source>
        <strain evidence="2">DSM 3384</strain>
    </source>
</reference>
<dbReference type="AlphaFoldDB" id="A0A1H2H4F3"/>
<accession>A0A1H2H4F3</accession>